<dbReference type="EMBL" id="JAKROA010000002">
    <property type="protein sequence ID" value="KAL5110004.1"/>
    <property type="molecule type" value="Genomic_DNA"/>
</dbReference>
<sequence length="67" mass="7901">MSHYSVIVIISQRWLTVTKRSMPFSCLAVEWFSILPPYNLVLEGFCSYEWTSEGFWFYHAGGEDQCR</sequence>
<accession>A0ABR4QKM9</accession>
<proteinExistence type="predicted"/>
<evidence type="ECO:0000313" key="1">
    <source>
        <dbReference type="EMBL" id="KAL5110004.1"/>
    </source>
</evidence>
<comment type="caution">
    <text evidence="1">The sequence shown here is derived from an EMBL/GenBank/DDBJ whole genome shotgun (WGS) entry which is preliminary data.</text>
</comment>
<organism evidence="1 2">
    <name type="scientific">Taenia crassiceps</name>
    <dbReference type="NCBI Taxonomy" id="6207"/>
    <lineage>
        <taxon>Eukaryota</taxon>
        <taxon>Metazoa</taxon>
        <taxon>Spiralia</taxon>
        <taxon>Lophotrochozoa</taxon>
        <taxon>Platyhelminthes</taxon>
        <taxon>Cestoda</taxon>
        <taxon>Eucestoda</taxon>
        <taxon>Cyclophyllidea</taxon>
        <taxon>Taeniidae</taxon>
        <taxon>Taenia</taxon>
    </lineage>
</organism>
<keyword evidence="2" id="KW-1185">Reference proteome</keyword>
<reference evidence="1 2" key="1">
    <citation type="journal article" date="2022" name="Front. Cell. Infect. Microbiol.">
        <title>The Genomes of Two Strains of Taenia crassiceps the Animal Model for the Study of Human Cysticercosis.</title>
        <authorList>
            <person name="Bobes R.J."/>
            <person name="Estrada K."/>
            <person name="Rios-Valencia D.G."/>
            <person name="Calderon-Gallegos A."/>
            <person name="de la Torre P."/>
            <person name="Carrero J.C."/>
            <person name="Sanchez-Flores A."/>
            <person name="Laclette J.P."/>
        </authorList>
    </citation>
    <scope>NUCLEOTIDE SEQUENCE [LARGE SCALE GENOMIC DNA]</scope>
    <source>
        <strain evidence="1">WFUcys</strain>
    </source>
</reference>
<name>A0ABR4QKM9_9CEST</name>
<gene>
    <name evidence="1" type="ORF">TcWFU_002770</name>
</gene>
<protein>
    <submittedName>
        <fullName evidence="1">Uncharacterized protein</fullName>
    </submittedName>
</protein>
<evidence type="ECO:0000313" key="2">
    <source>
        <dbReference type="Proteomes" id="UP001651158"/>
    </source>
</evidence>
<dbReference type="Proteomes" id="UP001651158">
    <property type="component" value="Unassembled WGS sequence"/>
</dbReference>